<reference evidence="2" key="1">
    <citation type="submission" date="2017-03" db="EMBL/GenBank/DDBJ databases">
        <title>Phytopthora megakarya and P. palmivora, two closely related causual agents of cacao black pod achieved similar genome size and gene model numbers by different mechanisms.</title>
        <authorList>
            <person name="Ali S."/>
            <person name="Shao J."/>
            <person name="Larry D.J."/>
            <person name="Kronmiller B."/>
            <person name="Shen D."/>
            <person name="Strem M.D."/>
            <person name="Melnick R.L."/>
            <person name="Guiltinan M.J."/>
            <person name="Tyler B.M."/>
            <person name="Meinhardt L.W."/>
            <person name="Bailey B.A."/>
        </authorList>
    </citation>
    <scope>NUCLEOTIDE SEQUENCE [LARGE SCALE GENOMIC DNA]</scope>
    <source>
        <strain evidence="2">zdho120</strain>
    </source>
</reference>
<dbReference type="EMBL" id="NBNE01001494">
    <property type="protein sequence ID" value="OWZ13789.1"/>
    <property type="molecule type" value="Genomic_DNA"/>
</dbReference>
<keyword evidence="1" id="KW-0548">Nucleotidyltransferase</keyword>
<dbReference type="Proteomes" id="UP000198211">
    <property type="component" value="Unassembled WGS sequence"/>
</dbReference>
<sequence>MHYKVAWDIALLSPWVFEIVKCNKGEDKILGTLAASITPRSEVDKALISIAPKKEPRRKIQAPIPTARSNEDLCVASFRPCQARLQRDPVEVTCMDCCEGRSCYVEGSTINETEYHGLLLCLDLLDGTEPLRQVSCGDSNLVIRQVRVEIDCKAPRWT</sequence>
<gene>
    <name evidence="1" type="ORF">PHMEG_00012821</name>
</gene>
<evidence type="ECO:0000313" key="2">
    <source>
        <dbReference type="Proteomes" id="UP000198211"/>
    </source>
</evidence>
<keyword evidence="1" id="KW-0695">RNA-directed DNA polymerase</keyword>
<comment type="caution">
    <text evidence="1">The sequence shown here is derived from an EMBL/GenBank/DDBJ whole genome shotgun (WGS) entry which is preliminary data.</text>
</comment>
<evidence type="ECO:0000313" key="1">
    <source>
        <dbReference type="EMBL" id="OWZ13789.1"/>
    </source>
</evidence>
<dbReference type="AlphaFoldDB" id="A0A225W9F3"/>
<keyword evidence="1" id="KW-0808">Transferase</keyword>
<protein>
    <submittedName>
        <fullName evidence="1">Reverse transcriptase</fullName>
    </submittedName>
</protein>
<dbReference type="GO" id="GO:0003964">
    <property type="term" value="F:RNA-directed DNA polymerase activity"/>
    <property type="evidence" value="ECO:0007669"/>
    <property type="project" value="UniProtKB-KW"/>
</dbReference>
<organism evidence="1 2">
    <name type="scientific">Phytophthora megakarya</name>
    <dbReference type="NCBI Taxonomy" id="4795"/>
    <lineage>
        <taxon>Eukaryota</taxon>
        <taxon>Sar</taxon>
        <taxon>Stramenopiles</taxon>
        <taxon>Oomycota</taxon>
        <taxon>Peronosporomycetes</taxon>
        <taxon>Peronosporales</taxon>
        <taxon>Peronosporaceae</taxon>
        <taxon>Phytophthora</taxon>
    </lineage>
</organism>
<proteinExistence type="predicted"/>
<keyword evidence="2" id="KW-1185">Reference proteome</keyword>
<dbReference type="OrthoDB" id="178933at2759"/>
<name>A0A225W9F3_9STRA</name>
<accession>A0A225W9F3</accession>